<name>A0A830HX13_9CHLO</name>
<protein>
    <submittedName>
        <fullName evidence="2">Uncharacterized protein</fullName>
    </submittedName>
</protein>
<proteinExistence type="predicted"/>
<gene>
    <name evidence="2" type="ORF">PPROV_000908100</name>
</gene>
<accession>A0A830HX13</accession>
<organism evidence="2 3">
    <name type="scientific">Pycnococcus provasolii</name>
    <dbReference type="NCBI Taxonomy" id="41880"/>
    <lineage>
        <taxon>Eukaryota</taxon>
        <taxon>Viridiplantae</taxon>
        <taxon>Chlorophyta</taxon>
        <taxon>Pseudoscourfieldiophyceae</taxon>
        <taxon>Pseudoscourfieldiales</taxon>
        <taxon>Pycnococcaceae</taxon>
        <taxon>Pycnococcus</taxon>
    </lineage>
</organism>
<feature type="compositionally biased region" description="Low complexity" evidence="1">
    <location>
        <begin position="122"/>
        <end position="138"/>
    </location>
</feature>
<feature type="compositionally biased region" description="Low complexity" evidence="1">
    <location>
        <begin position="33"/>
        <end position="54"/>
    </location>
</feature>
<dbReference type="EMBL" id="BNJQ01000029">
    <property type="protein sequence ID" value="GHP10350.1"/>
    <property type="molecule type" value="Genomic_DNA"/>
</dbReference>
<sequence>MSIATPPRLSETPSPTPSTAPPNSANHEFKINAPAQPTTTTTTTTSAEESPAAALCETPRSSDDSTTTTPPTALLPMQAASDRTYAVENAPRKAINCRSRLTDEIKQSQTSIVRNLLRDMNAVAPTTTTPTKSPATNT</sequence>
<feature type="region of interest" description="Disordered" evidence="1">
    <location>
        <begin position="1"/>
        <end position="80"/>
    </location>
</feature>
<keyword evidence="3" id="KW-1185">Reference proteome</keyword>
<comment type="caution">
    <text evidence="2">The sequence shown here is derived from an EMBL/GenBank/DDBJ whole genome shotgun (WGS) entry which is preliminary data.</text>
</comment>
<evidence type="ECO:0000313" key="2">
    <source>
        <dbReference type="EMBL" id="GHP10350.1"/>
    </source>
</evidence>
<dbReference type="AlphaFoldDB" id="A0A830HX13"/>
<evidence type="ECO:0000256" key="1">
    <source>
        <dbReference type="SAM" id="MobiDB-lite"/>
    </source>
</evidence>
<dbReference type="Proteomes" id="UP000660262">
    <property type="component" value="Unassembled WGS sequence"/>
</dbReference>
<feature type="region of interest" description="Disordered" evidence="1">
    <location>
        <begin position="119"/>
        <end position="138"/>
    </location>
</feature>
<evidence type="ECO:0000313" key="3">
    <source>
        <dbReference type="Proteomes" id="UP000660262"/>
    </source>
</evidence>
<feature type="compositionally biased region" description="Low complexity" evidence="1">
    <location>
        <begin position="1"/>
        <end position="13"/>
    </location>
</feature>
<reference evidence="2" key="1">
    <citation type="submission" date="2020-10" db="EMBL/GenBank/DDBJ databases">
        <title>Unveiling of a novel bifunctional photoreceptor, Dualchrome1, isolated from a cosmopolitan green alga.</title>
        <authorList>
            <person name="Suzuki S."/>
            <person name="Kawachi M."/>
        </authorList>
    </citation>
    <scope>NUCLEOTIDE SEQUENCE</scope>
    <source>
        <strain evidence="2">NIES 2893</strain>
    </source>
</reference>